<name>A0A0E9W3G6_ANGAN</name>
<accession>A0A0E9W3G6</accession>
<organism evidence="1">
    <name type="scientific">Anguilla anguilla</name>
    <name type="common">European freshwater eel</name>
    <name type="synonym">Muraena anguilla</name>
    <dbReference type="NCBI Taxonomy" id="7936"/>
    <lineage>
        <taxon>Eukaryota</taxon>
        <taxon>Metazoa</taxon>
        <taxon>Chordata</taxon>
        <taxon>Craniata</taxon>
        <taxon>Vertebrata</taxon>
        <taxon>Euteleostomi</taxon>
        <taxon>Actinopterygii</taxon>
        <taxon>Neopterygii</taxon>
        <taxon>Teleostei</taxon>
        <taxon>Anguilliformes</taxon>
        <taxon>Anguillidae</taxon>
        <taxon>Anguilla</taxon>
    </lineage>
</organism>
<evidence type="ECO:0000313" key="1">
    <source>
        <dbReference type="EMBL" id="JAH84826.1"/>
    </source>
</evidence>
<protein>
    <submittedName>
        <fullName evidence="1">Uncharacterized protein</fullName>
    </submittedName>
</protein>
<reference evidence="1" key="1">
    <citation type="submission" date="2014-11" db="EMBL/GenBank/DDBJ databases">
        <authorList>
            <person name="Amaro Gonzalez C."/>
        </authorList>
    </citation>
    <scope>NUCLEOTIDE SEQUENCE</scope>
</reference>
<dbReference type="AlphaFoldDB" id="A0A0E9W3G6"/>
<reference evidence="1" key="2">
    <citation type="journal article" date="2015" name="Fish Shellfish Immunol.">
        <title>Early steps in the European eel (Anguilla anguilla)-Vibrio vulnificus interaction in the gills: Role of the RtxA13 toxin.</title>
        <authorList>
            <person name="Callol A."/>
            <person name="Pajuelo D."/>
            <person name="Ebbesson L."/>
            <person name="Teles M."/>
            <person name="MacKenzie S."/>
            <person name="Amaro C."/>
        </authorList>
    </citation>
    <scope>NUCLEOTIDE SEQUENCE</scope>
</reference>
<sequence>MWLAARSVFTGRLYSLFNSTCPPASFVDSSVKNEKK</sequence>
<proteinExistence type="predicted"/>
<dbReference type="EMBL" id="GBXM01023751">
    <property type="protein sequence ID" value="JAH84826.1"/>
    <property type="molecule type" value="Transcribed_RNA"/>
</dbReference>